<gene>
    <name evidence="5" type="primary">bamD</name>
    <name evidence="5" type="ORF">JRG66_15400</name>
</gene>
<name>A0ABY6NQY1_9FLAO</name>
<keyword evidence="2" id="KW-0472">Membrane</keyword>
<evidence type="ECO:0000259" key="4">
    <source>
        <dbReference type="Pfam" id="PF13525"/>
    </source>
</evidence>
<keyword evidence="6" id="KW-1185">Reference proteome</keyword>
<evidence type="ECO:0000256" key="1">
    <source>
        <dbReference type="ARBA" id="ARBA00022729"/>
    </source>
</evidence>
<dbReference type="NCBIfam" id="TIGR03302">
    <property type="entry name" value="OM_YfiO"/>
    <property type="match status" value="1"/>
</dbReference>
<accession>A0ABY6NQY1</accession>
<dbReference type="InterPro" id="IPR011990">
    <property type="entry name" value="TPR-like_helical_dom_sf"/>
</dbReference>
<reference evidence="5" key="1">
    <citation type="submission" date="2021-02" db="EMBL/GenBank/DDBJ databases">
        <title>Salinimicrobium sp. nov. isolated from seawater in Tongyeong, Republic of Korea.</title>
        <authorList>
            <person name="Lee S.-J."/>
        </authorList>
    </citation>
    <scope>NUCLEOTIDE SEQUENCE</scope>
    <source>
        <strain evidence="5">HN-2-9-2</strain>
    </source>
</reference>
<proteinExistence type="predicted"/>
<protein>
    <submittedName>
        <fullName evidence="5">Outer membrane protein assembly factor BamD</fullName>
    </submittedName>
</protein>
<dbReference type="InterPro" id="IPR039565">
    <property type="entry name" value="BamD-like"/>
</dbReference>
<dbReference type="Pfam" id="PF13525">
    <property type="entry name" value="YfiO"/>
    <property type="match status" value="1"/>
</dbReference>
<keyword evidence="3" id="KW-0998">Cell outer membrane</keyword>
<evidence type="ECO:0000256" key="2">
    <source>
        <dbReference type="ARBA" id="ARBA00023136"/>
    </source>
</evidence>
<evidence type="ECO:0000256" key="3">
    <source>
        <dbReference type="ARBA" id="ARBA00023237"/>
    </source>
</evidence>
<dbReference type="SUPFAM" id="SSF48452">
    <property type="entry name" value="TPR-like"/>
    <property type="match status" value="1"/>
</dbReference>
<evidence type="ECO:0000313" key="5">
    <source>
        <dbReference type="EMBL" id="UZH55309.1"/>
    </source>
</evidence>
<dbReference type="Gene3D" id="1.25.40.10">
    <property type="entry name" value="Tetratricopeptide repeat domain"/>
    <property type="match status" value="1"/>
</dbReference>
<dbReference type="PROSITE" id="PS51257">
    <property type="entry name" value="PROKAR_LIPOPROTEIN"/>
    <property type="match status" value="1"/>
</dbReference>
<keyword evidence="1" id="KW-0732">Signal</keyword>
<dbReference type="InterPro" id="IPR017689">
    <property type="entry name" value="BamD"/>
</dbReference>
<dbReference type="EMBL" id="CP069620">
    <property type="protein sequence ID" value="UZH55309.1"/>
    <property type="molecule type" value="Genomic_DNA"/>
</dbReference>
<dbReference type="Proteomes" id="UP001163981">
    <property type="component" value="Chromosome"/>
</dbReference>
<sequence length="278" mass="32820">MLKFRMKKVILLLGVIFLFTSCGEYQKVLKSEDTGLKYSTAENLYNEAKAGEGNSRRKFRKALRLFEQLVPEFRGKPQGQKLTFMFADTYYELNDYFLAGYQFERFVESYPDSEKLEEAAFKGAKSYYFLSPPYYLDQTETIKGIGKLQEFINRFPENEQMDEANQLVTELRVKLERKAYEIAKQYHHTESYIAAMAAFDNFIAEYPGSPFREKALYYRFESAYLYAINSYAYAMPERLAKAREYYEDYERYYPNGEFIALANTALKDIENKEQQLKI</sequence>
<evidence type="ECO:0000313" key="6">
    <source>
        <dbReference type="Proteomes" id="UP001163981"/>
    </source>
</evidence>
<feature type="domain" description="Outer membrane lipoprotein BamD-like" evidence="4">
    <location>
        <begin position="41"/>
        <end position="225"/>
    </location>
</feature>
<organism evidence="5 6">
    <name type="scientific">Salinimicrobium tongyeongense</name>
    <dbReference type="NCBI Taxonomy" id="2809707"/>
    <lineage>
        <taxon>Bacteria</taxon>
        <taxon>Pseudomonadati</taxon>
        <taxon>Bacteroidota</taxon>
        <taxon>Flavobacteriia</taxon>
        <taxon>Flavobacteriales</taxon>
        <taxon>Flavobacteriaceae</taxon>
        <taxon>Salinimicrobium</taxon>
    </lineage>
</organism>